<dbReference type="Pfam" id="PF02515">
    <property type="entry name" value="CoA_transf_3"/>
    <property type="match status" value="1"/>
</dbReference>
<dbReference type="Gene3D" id="3.30.1540.10">
    <property type="entry name" value="formyl-coa transferase, domain 3"/>
    <property type="match status" value="1"/>
</dbReference>
<dbReference type="EMBL" id="FOEE01000002">
    <property type="protein sequence ID" value="SEO59502.1"/>
    <property type="molecule type" value="Genomic_DNA"/>
</dbReference>
<proteinExistence type="predicted"/>
<name>A0A1H8QZ53_9ACTN</name>
<dbReference type="SUPFAM" id="SSF89796">
    <property type="entry name" value="CoA-transferase family III (CaiB/BaiF)"/>
    <property type="match status" value="1"/>
</dbReference>
<dbReference type="Gene3D" id="3.40.50.10540">
    <property type="entry name" value="Crotonobetainyl-coa:carnitine coa-transferase, domain 1"/>
    <property type="match status" value="1"/>
</dbReference>
<dbReference type="InterPro" id="IPR050509">
    <property type="entry name" value="CoA-transferase_III"/>
</dbReference>
<reference evidence="2" key="1">
    <citation type="submission" date="2016-10" db="EMBL/GenBank/DDBJ databases">
        <authorList>
            <person name="Varghese N."/>
            <person name="Submissions S."/>
        </authorList>
    </citation>
    <scope>NUCLEOTIDE SEQUENCE [LARGE SCALE GENOMIC DNA]</scope>
    <source>
        <strain evidence="2">DSM 45413</strain>
    </source>
</reference>
<evidence type="ECO:0000313" key="2">
    <source>
        <dbReference type="Proteomes" id="UP000198960"/>
    </source>
</evidence>
<dbReference type="PANTHER" id="PTHR48228">
    <property type="entry name" value="SUCCINYL-COA--D-CITRAMALATE COA-TRANSFERASE"/>
    <property type="match status" value="1"/>
</dbReference>
<dbReference type="InterPro" id="IPR044855">
    <property type="entry name" value="CoA-Trfase_III_dom3_sf"/>
</dbReference>
<dbReference type="PANTHER" id="PTHR48228:SF2">
    <property type="entry name" value="E-CINNAMOYL-COA:R-PHENYLLACTATE COA TRANSFERASE LARGE SUBUNIT"/>
    <property type="match status" value="1"/>
</dbReference>
<accession>A0A1H8QZ53</accession>
<dbReference type="GO" id="GO:0016740">
    <property type="term" value="F:transferase activity"/>
    <property type="evidence" value="ECO:0007669"/>
    <property type="project" value="UniProtKB-KW"/>
</dbReference>
<protein>
    <submittedName>
        <fullName evidence="1">Crotonobetainyl-CoA:carnitine CoA-transferase CaiB</fullName>
    </submittedName>
</protein>
<dbReference type="InterPro" id="IPR003673">
    <property type="entry name" value="CoA-Trfase_fam_III"/>
</dbReference>
<dbReference type="RefSeq" id="WP_211435489.1">
    <property type="nucleotide sequence ID" value="NZ_FOEE01000002.1"/>
</dbReference>
<keyword evidence="1" id="KW-0808">Transferase</keyword>
<dbReference type="InterPro" id="IPR023606">
    <property type="entry name" value="CoA-Trfase_III_dom_1_sf"/>
</dbReference>
<sequence length="411" mass="43899">MSRPMEGVRIVELAQFTFVPASGAVLADWGADVIKIEHAETGDAQRGLVSILGLDQGVASSTFFPIMEGPNRGKRSIGLDLETAGGRRVFEELIRGADVFVTNFREPTRKKLGVDVDDVRAINPDVIYMRGTGMGPKGDEGPNGGYDQTAFWARSGHADAITPVELDALLPMPTGAYGDNIGGMTIAGGIAAALYRRAATGEPSVIDVSLLGVGLWTSSFGVNASLLAGGPLPRMAPMKHGSPRNPLSGGAYRSADGRWIQLGMLQPGRYWPEICARLGRPELVTDERFDTGDKVIANAAEAAVHVAEMIGAHTLEEFRAAMKGAQGQWALVQNYHEAGLDPQARANGYIGTVTDVDGIERELVLAPVQFDETPPDVRRAPQHAEHTDEILRELGIDDDELIALKIEGAVT</sequence>
<dbReference type="Proteomes" id="UP000198960">
    <property type="component" value="Unassembled WGS sequence"/>
</dbReference>
<keyword evidence="2" id="KW-1185">Reference proteome</keyword>
<organism evidence="1 2">
    <name type="scientific">Trujillonella endophytica</name>
    <dbReference type="NCBI Taxonomy" id="673521"/>
    <lineage>
        <taxon>Bacteria</taxon>
        <taxon>Bacillati</taxon>
        <taxon>Actinomycetota</taxon>
        <taxon>Actinomycetes</taxon>
        <taxon>Geodermatophilales</taxon>
        <taxon>Geodermatophilaceae</taxon>
        <taxon>Trujillonella</taxon>
    </lineage>
</organism>
<dbReference type="AlphaFoldDB" id="A0A1H8QZ53"/>
<dbReference type="STRING" id="673521.SAMN05660991_00900"/>
<evidence type="ECO:0000313" key="1">
    <source>
        <dbReference type="EMBL" id="SEO59502.1"/>
    </source>
</evidence>
<gene>
    <name evidence="1" type="ORF">SAMN05660991_00900</name>
</gene>